<evidence type="ECO:0000313" key="2">
    <source>
        <dbReference type="EMBL" id="KAK7195095.1"/>
    </source>
</evidence>
<accession>A0AAW0EQ34</accession>
<feature type="compositionally biased region" description="Low complexity" evidence="1">
    <location>
        <begin position="403"/>
        <end position="418"/>
    </location>
</feature>
<dbReference type="InterPro" id="IPR018247">
    <property type="entry name" value="EF_Hand_1_Ca_BS"/>
</dbReference>
<feature type="region of interest" description="Disordered" evidence="1">
    <location>
        <begin position="246"/>
        <end position="280"/>
    </location>
</feature>
<sequence>MGQAASYAESSVQRALLRLKEEEQAEEDEWLVACGYRRASLVSYAGGSTPSATAARPSRSAEQACATPAPASRSADSPLPPPPESFGPLVSLTPESYTLDELRDVLRYLPDPLWVSLHRVSLLYVLDNDHDGRINATDISFFMDWGIKTVGRQVQPDQLAEVLQTCAALHCWHRCLSIAERSQSARTGAAASPSQQLNGGGGRARRRPLASSSTTAPAQHPRSASPHPHGVSSFMLLHLREMMLRAPPGAPTPLPGGAAVPAGDDAASLATTSSPSFASPRSAGAAPIADAVRHAAAVHFAEWMLRLVRTQDQDRRHERQRVERRVRSMAAATEARMSNATRHRHSPFAAHQSLRLRSSAAAAADLPDVCDTAPEPEVVALAAAAPLAPSTATTQPAHHRGATRTPSWPSSPSRSVTPLNGPSALIGGGVSVKDTLSPPPVGAATSPLRRRSSRAPPPAAVAPTTRATLSASLPRFTFPTAVVSPEDTPSRIGAHVNGIAGAVGEGGTGGSGSSHVGGLGSAAAGVAGSGSASPVSAHQVGVLLMDAEPFYAELDANGWCTVGSVEEVYIDFAVEESYGVSFWSFCRLLNAAAAEEVQAALELSSDQAVAVLTSAAAVEEHRRAAAVRQLQRHPSVLRDGDDGGGSWTRGLHVVPMFVVSEYTFVAFVAAFIHAYWAMLESMGVDPSTHPTALESSSAPPTRSVSTGLASR</sequence>
<feature type="region of interest" description="Disordered" evidence="1">
    <location>
        <begin position="186"/>
        <end position="230"/>
    </location>
</feature>
<dbReference type="Proteomes" id="UP001430356">
    <property type="component" value="Unassembled WGS sequence"/>
</dbReference>
<protein>
    <recommendedName>
        <fullName evidence="4">EF-hand domain-containing protein</fullName>
    </recommendedName>
</protein>
<feature type="region of interest" description="Disordered" evidence="1">
    <location>
        <begin position="687"/>
        <end position="711"/>
    </location>
</feature>
<evidence type="ECO:0000313" key="3">
    <source>
        <dbReference type="Proteomes" id="UP001430356"/>
    </source>
</evidence>
<dbReference type="PROSITE" id="PS00018">
    <property type="entry name" value="EF_HAND_1"/>
    <property type="match status" value="1"/>
</dbReference>
<feature type="compositionally biased region" description="Low complexity" evidence="1">
    <location>
        <begin position="255"/>
        <end position="270"/>
    </location>
</feature>
<name>A0AAW0EQ34_9TRYP</name>
<feature type="compositionally biased region" description="Low complexity" evidence="1">
    <location>
        <begin position="48"/>
        <end position="77"/>
    </location>
</feature>
<feature type="compositionally biased region" description="Polar residues" evidence="1">
    <location>
        <begin position="688"/>
        <end position="711"/>
    </location>
</feature>
<feature type="compositionally biased region" description="Polar residues" evidence="1">
    <location>
        <begin position="186"/>
        <end position="197"/>
    </location>
</feature>
<proteinExistence type="predicted"/>
<gene>
    <name evidence="2" type="ORF">NESM_000432700</name>
</gene>
<reference evidence="2 3" key="1">
    <citation type="journal article" date="2021" name="MBio">
        <title>A New Model Trypanosomatid, Novymonas esmeraldas: Genomic Perception of Its 'Candidatus Pandoraea novymonadis' Endosymbiont.</title>
        <authorList>
            <person name="Zakharova A."/>
            <person name="Saura A."/>
            <person name="Butenko A."/>
            <person name="Podesvova L."/>
            <person name="Warmusova S."/>
            <person name="Kostygov A.Y."/>
            <person name="Nenarokova A."/>
            <person name="Lukes J."/>
            <person name="Opperdoes F.R."/>
            <person name="Yurchenko V."/>
        </authorList>
    </citation>
    <scope>NUCLEOTIDE SEQUENCE [LARGE SCALE GENOMIC DNA]</scope>
    <source>
        <strain evidence="2 3">E262AT.01</strain>
    </source>
</reference>
<dbReference type="AlphaFoldDB" id="A0AAW0EQ34"/>
<evidence type="ECO:0008006" key="4">
    <source>
        <dbReference type="Google" id="ProtNLM"/>
    </source>
</evidence>
<feature type="region of interest" description="Disordered" evidence="1">
    <location>
        <begin position="46"/>
        <end position="87"/>
    </location>
</feature>
<keyword evidence="3" id="KW-1185">Reference proteome</keyword>
<comment type="caution">
    <text evidence="2">The sequence shown here is derived from an EMBL/GenBank/DDBJ whole genome shotgun (WGS) entry which is preliminary data.</text>
</comment>
<evidence type="ECO:0000256" key="1">
    <source>
        <dbReference type="SAM" id="MobiDB-lite"/>
    </source>
</evidence>
<feature type="region of interest" description="Disordered" evidence="1">
    <location>
        <begin position="389"/>
        <end position="467"/>
    </location>
</feature>
<dbReference type="EMBL" id="JAECZO010000047">
    <property type="protein sequence ID" value="KAK7195095.1"/>
    <property type="molecule type" value="Genomic_DNA"/>
</dbReference>
<organism evidence="2 3">
    <name type="scientific">Novymonas esmeraldas</name>
    <dbReference type="NCBI Taxonomy" id="1808958"/>
    <lineage>
        <taxon>Eukaryota</taxon>
        <taxon>Discoba</taxon>
        <taxon>Euglenozoa</taxon>
        <taxon>Kinetoplastea</taxon>
        <taxon>Metakinetoplastina</taxon>
        <taxon>Trypanosomatida</taxon>
        <taxon>Trypanosomatidae</taxon>
        <taxon>Novymonas</taxon>
    </lineage>
</organism>